<name>A0A934HWK9_9CLOT</name>
<dbReference type="PANTHER" id="PTHR37305:SF1">
    <property type="entry name" value="MEMBRANE PROTEIN"/>
    <property type="match status" value="1"/>
</dbReference>
<keyword evidence="1" id="KW-0472">Membrane</keyword>
<evidence type="ECO:0000313" key="2">
    <source>
        <dbReference type="EMBL" id="MBI6872287.1"/>
    </source>
</evidence>
<feature type="transmembrane region" description="Helical" evidence="1">
    <location>
        <begin position="58"/>
        <end position="82"/>
    </location>
</feature>
<proteinExistence type="predicted"/>
<dbReference type="Proteomes" id="UP000622687">
    <property type="component" value="Unassembled WGS sequence"/>
</dbReference>
<sequence>MVEFKAALINEIEKLYKKKKVLVAAVVSLIFIVIGQVSIIGLRSGFGVRGVSSMEFPLLVLSVVVNTILPLFTALVTIDSFSGEFSQNIMKIALTRPITRLKFFTAKIVSIMLFVFVNLLFVMIFSTLAGFIFNSSPFTAQGIIKILVSYFVTLTPMLILSLVIVLLTNILRSGIGVFFVSILIFIVFKTLGIIFSSFSTLFFTSMLDWYKLWIMSNVSFLKILRQFMMMFSYAILLFTGSYYLFDKKEF</sequence>
<dbReference type="PANTHER" id="PTHR37305">
    <property type="entry name" value="INTEGRAL MEMBRANE PROTEIN-RELATED"/>
    <property type="match status" value="1"/>
</dbReference>
<feature type="transmembrane region" description="Helical" evidence="1">
    <location>
        <begin position="175"/>
        <end position="203"/>
    </location>
</feature>
<dbReference type="RefSeq" id="WP_211141800.1">
    <property type="nucleotide sequence ID" value="NZ_JAEEGB010000006.1"/>
</dbReference>
<feature type="transmembrane region" description="Helical" evidence="1">
    <location>
        <begin position="223"/>
        <end position="245"/>
    </location>
</feature>
<dbReference type="AlphaFoldDB" id="A0A934HWK9"/>
<keyword evidence="1" id="KW-0812">Transmembrane</keyword>
<feature type="transmembrane region" description="Helical" evidence="1">
    <location>
        <begin position="103"/>
        <end position="131"/>
    </location>
</feature>
<dbReference type="EMBL" id="JAEEGB010000006">
    <property type="protein sequence ID" value="MBI6872287.1"/>
    <property type="molecule type" value="Genomic_DNA"/>
</dbReference>
<reference evidence="2" key="1">
    <citation type="submission" date="2020-12" db="EMBL/GenBank/DDBJ databases">
        <title>Clostridium thailandense sp. nov., a novel acetogenic bacterium isolated from peat land soil in Thailand.</title>
        <authorList>
            <person name="Chaikitkaew S."/>
            <person name="Birkeland N.K."/>
        </authorList>
    </citation>
    <scope>NUCLEOTIDE SEQUENCE</scope>
    <source>
        <strain evidence="2">DSM 17425</strain>
    </source>
</reference>
<evidence type="ECO:0000256" key="1">
    <source>
        <dbReference type="SAM" id="Phobius"/>
    </source>
</evidence>
<dbReference type="Pfam" id="PF12730">
    <property type="entry name" value="ABC2_membrane_4"/>
    <property type="match status" value="1"/>
</dbReference>
<keyword evidence="1" id="KW-1133">Transmembrane helix</keyword>
<protein>
    <submittedName>
        <fullName evidence="2">ABC transporter permease</fullName>
    </submittedName>
</protein>
<evidence type="ECO:0000313" key="3">
    <source>
        <dbReference type="Proteomes" id="UP000622687"/>
    </source>
</evidence>
<gene>
    <name evidence="2" type="ORF">I6U51_06130</name>
</gene>
<accession>A0A934HWK9</accession>
<feature type="transmembrane region" description="Helical" evidence="1">
    <location>
        <begin position="143"/>
        <end position="168"/>
    </location>
</feature>
<keyword evidence="3" id="KW-1185">Reference proteome</keyword>
<organism evidence="2 3">
    <name type="scientific">Clostridium aciditolerans</name>
    <dbReference type="NCBI Taxonomy" id="339861"/>
    <lineage>
        <taxon>Bacteria</taxon>
        <taxon>Bacillati</taxon>
        <taxon>Bacillota</taxon>
        <taxon>Clostridia</taxon>
        <taxon>Eubacteriales</taxon>
        <taxon>Clostridiaceae</taxon>
        <taxon>Clostridium</taxon>
    </lineage>
</organism>
<feature type="transmembrane region" description="Helical" evidence="1">
    <location>
        <begin position="21"/>
        <end position="46"/>
    </location>
</feature>
<comment type="caution">
    <text evidence="2">The sequence shown here is derived from an EMBL/GenBank/DDBJ whole genome shotgun (WGS) entry which is preliminary data.</text>
</comment>